<keyword evidence="2" id="KW-1185">Reference proteome</keyword>
<comment type="caution">
    <text evidence="1">The sequence shown here is derived from an EMBL/GenBank/DDBJ whole genome shotgun (WGS) entry which is preliminary data.</text>
</comment>
<dbReference type="EMBL" id="CAUJNA010001557">
    <property type="protein sequence ID" value="CAJ1387671.1"/>
    <property type="molecule type" value="Genomic_DNA"/>
</dbReference>
<accession>A0AA36N2X8</accession>
<evidence type="ECO:0000313" key="2">
    <source>
        <dbReference type="Proteomes" id="UP001178507"/>
    </source>
</evidence>
<protein>
    <submittedName>
        <fullName evidence="1">Uncharacterized protein</fullName>
    </submittedName>
</protein>
<dbReference type="Proteomes" id="UP001178507">
    <property type="component" value="Unassembled WGS sequence"/>
</dbReference>
<reference evidence="1" key="1">
    <citation type="submission" date="2023-08" db="EMBL/GenBank/DDBJ databases">
        <authorList>
            <person name="Chen Y."/>
            <person name="Shah S."/>
            <person name="Dougan E. K."/>
            <person name="Thang M."/>
            <person name="Chan C."/>
        </authorList>
    </citation>
    <scope>NUCLEOTIDE SEQUENCE</scope>
</reference>
<gene>
    <name evidence="1" type="ORF">EVOR1521_LOCUS13697</name>
</gene>
<sequence>MPKSPPADKGLDGLAAFRQVFVQSIQSQAAAQAALLKRLDVELANLRKEPRQIPASPAPTTFLEEAPLADWPSPKSATAPSTPASAWAADNLFRGCFRVKKRLSEFAAMGSAASLQGPLSAASPTELRGAFEALPEAERQKLLTALQSTWTEAYGVCGRFASKDPAVTMKLILADAQIQVKEEAGAPWFTVMGHPEKAAEDQKDKAFWVAAFHSKEVYHTEHTTRASNKAFISELMATCATGNPMVDMNGTYRGTMYYLEKPEAKVAGTMYVTLSTWNAKDADSAQKLLERAGQLLHE</sequence>
<name>A0AA36N2X8_9DINO</name>
<organism evidence="1 2">
    <name type="scientific">Effrenium voratum</name>
    <dbReference type="NCBI Taxonomy" id="2562239"/>
    <lineage>
        <taxon>Eukaryota</taxon>
        <taxon>Sar</taxon>
        <taxon>Alveolata</taxon>
        <taxon>Dinophyceae</taxon>
        <taxon>Suessiales</taxon>
        <taxon>Symbiodiniaceae</taxon>
        <taxon>Effrenium</taxon>
    </lineage>
</organism>
<proteinExistence type="predicted"/>
<evidence type="ECO:0000313" key="1">
    <source>
        <dbReference type="EMBL" id="CAJ1387671.1"/>
    </source>
</evidence>
<dbReference type="AlphaFoldDB" id="A0AA36N2X8"/>